<dbReference type="Proteomes" id="UP000023703">
    <property type="component" value="Chromosome"/>
</dbReference>
<reference evidence="1 2" key="1">
    <citation type="journal article" date="2015" name="Int. J. Syst. Evol. Microbiol.">
        <title>Revisiting Corynebacterium glyciniphilum (ex Kubota et al., 1972) sp. nov., nom. rev., isolated from putrefied banana.</title>
        <authorList>
            <person name="Al-Dilaimi A."/>
            <person name="Bednarz H."/>
            <person name="Lomker A."/>
            <person name="Niehaus K."/>
            <person name="Kalinowski J."/>
            <person name="Ruckert C."/>
        </authorList>
    </citation>
    <scope>NUCLEOTIDE SEQUENCE [LARGE SCALE GENOMIC DNA]</scope>
    <source>
        <strain evidence="1">AJ 3170</strain>
    </source>
</reference>
<dbReference type="EMBL" id="CP006842">
    <property type="protein sequence ID" value="AHW64837.1"/>
    <property type="molecule type" value="Genomic_DNA"/>
</dbReference>
<name>X5DW68_9CORY</name>
<accession>X5DW68</accession>
<gene>
    <name evidence="1" type="ORF">CGLY_11985</name>
</gene>
<evidence type="ECO:0000313" key="2">
    <source>
        <dbReference type="Proteomes" id="UP000023703"/>
    </source>
</evidence>
<dbReference type="AlphaFoldDB" id="X5DW68"/>
<organism evidence="1 2">
    <name type="scientific">Corynebacterium glyciniphilum AJ 3170</name>
    <dbReference type="NCBI Taxonomy" id="1404245"/>
    <lineage>
        <taxon>Bacteria</taxon>
        <taxon>Bacillati</taxon>
        <taxon>Actinomycetota</taxon>
        <taxon>Actinomycetes</taxon>
        <taxon>Mycobacteriales</taxon>
        <taxon>Corynebacteriaceae</taxon>
        <taxon>Corynebacterium</taxon>
    </lineage>
</organism>
<dbReference type="HOGENOM" id="CLU_1812525_0_0_11"/>
<evidence type="ECO:0000313" key="1">
    <source>
        <dbReference type="EMBL" id="AHW64837.1"/>
    </source>
</evidence>
<protein>
    <submittedName>
        <fullName evidence="1">Uncharacterized protein</fullName>
    </submittedName>
</protein>
<proteinExistence type="predicted"/>
<sequence length="142" mass="15475">MSDTTSGVTFWAHNLMDTDLGENLSVCIRVRFRPDTGHTQIHQVRGGEYRRFQIRADAENDPLDFVDTELHQRLTISSVTDGGIGKKAGAFLNKASVSVHAEYFHAVAGQLFGKRGAETAQAQNNNRGNVDAAADAARCVSQ</sequence>
<dbReference type="KEGG" id="cgy:CGLY_11985"/>
<keyword evidence="2" id="KW-1185">Reference proteome</keyword>